<feature type="transmembrane region" description="Helical" evidence="1">
    <location>
        <begin position="232"/>
        <end position="250"/>
    </location>
</feature>
<keyword evidence="1" id="KW-0812">Transmembrane</keyword>
<dbReference type="Pfam" id="PF14351">
    <property type="entry name" value="DUF4401"/>
    <property type="match status" value="1"/>
</dbReference>
<feature type="transmembrane region" description="Helical" evidence="1">
    <location>
        <begin position="66"/>
        <end position="83"/>
    </location>
</feature>
<gene>
    <name evidence="3" type="ORF">GCM10009083_13150</name>
</gene>
<comment type="caution">
    <text evidence="3">The sequence shown here is derived from an EMBL/GenBank/DDBJ whole genome shotgun (WGS) entry which is preliminary data.</text>
</comment>
<accession>A0ABQ2CNL7</accession>
<evidence type="ECO:0000259" key="2">
    <source>
        <dbReference type="Pfam" id="PF14351"/>
    </source>
</evidence>
<feature type="transmembrane region" description="Helical" evidence="1">
    <location>
        <begin position="124"/>
        <end position="142"/>
    </location>
</feature>
<evidence type="ECO:0000313" key="3">
    <source>
        <dbReference type="EMBL" id="GGI97819.1"/>
    </source>
</evidence>
<keyword evidence="1" id="KW-0472">Membrane</keyword>
<evidence type="ECO:0000313" key="4">
    <source>
        <dbReference type="Proteomes" id="UP000633263"/>
    </source>
</evidence>
<organism evidence="3 4">
    <name type="scientific">Halopseudomonas pertucinogena</name>
    <dbReference type="NCBI Taxonomy" id="86175"/>
    <lineage>
        <taxon>Bacteria</taxon>
        <taxon>Pseudomonadati</taxon>
        <taxon>Pseudomonadota</taxon>
        <taxon>Gammaproteobacteria</taxon>
        <taxon>Pseudomonadales</taxon>
        <taxon>Pseudomonadaceae</taxon>
        <taxon>Halopseudomonas</taxon>
    </lineage>
</organism>
<feature type="transmembrane region" description="Helical" evidence="1">
    <location>
        <begin position="89"/>
        <end position="112"/>
    </location>
</feature>
<feature type="transmembrane region" description="Helical" evidence="1">
    <location>
        <begin position="262"/>
        <end position="291"/>
    </location>
</feature>
<feature type="transmembrane region" description="Helical" evidence="1">
    <location>
        <begin position="148"/>
        <end position="181"/>
    </location>
</feature>
<dbReference type="EMBL" id="BMNN01000002">
    <property type="protein sequence ID" value="GGI97819.1"/>
    <property type="molecule type" value="Genomic_DNA"/>
</dbReference>
<name>A0ABQ2CNL7_9GAMM</name>
<keyword evidence="1" id="KW-1133">Transmembrane helix</keyword>
<proteinExistence type="predicted"/>
<reference evidence="4" key="1">
    <citation type="journal article" date="2019" name="Int. J. Syst. Evol. Microbiol.">
        <title>The Global Catalogue of Microorganisms (GCM) 10K type strain sequencing project: providing services to taxonomists for standard genome sequencing and annotation.</title>
        <authorList>
            <consortium name="The Broad Institute Genomics Platform"/>
            <consortium name="The Broad Institute Genome Sequencing Center for Infectious Disease"/>
            <person name="Wu L."/>
            <person name="Ma J."/>
        </authorList>
    </citation>
    <scope>NUCLEOTIDE SEQUENCE [LARGE SCALE GENOMIC DNA]</scope>
    <source>
        <strain evidence="4">JCM 11590</strain>
    </source>
</reference>
<feature type="transmembrane region" description="Helical" evidence="1">
    <location>
        <begin position="33"/>
        <end position="54"/>
    </location>
</feature>
<dbReference type="InterPro" id="IPR025513">
    <property type="entry name" value="DUF4401"/>
</dbReference>
<protein>
    <recommendedName>
        <fullName evidence="2">DUF4401 domain-containing protein</fullName>
    </recommendedName>
</protein>
<feature type="transmembrane region" description="Helical" evidence="1">
    <location>
        <begin position="193"/>
        <end position="212"/>
    </location>
</feature>
<evidence type="ECO:0000256" key="1">
    <source>
        <dbReference type="SAM" id="Phobius"/>
    </source>
</evidence>
<feature type="transmembrane region" description="Helical" evidence="1">
    <location>
        <begin position="327"/>
        <end position="344"/>
    </location>
</feature>
<feature type="domain" description="DUF4401" evidence="2">
    <location>
        <begin position="34"/>
        <end position="345"/>
    </location>
</feature>
<keyword evidence="4" id="KW-1185">Reference proteome</keyword>
<dbReference type="Proteomes" id="UP000633263">
    <property type="component" value="Unassembled WGS sequence"/>
</dbReference>
<sequence>MNGTWKQGLLEHLYQRRILDQAAMQRLARHDRVPWFVVLLAGLAAWLAAALLIGSTLVTLLGDSPATAAAAGALLLGAAIWLLRRSGVFAGQLGLALSLAGQGMLVLAVAQLDALQTWQHRPPALAAMLLASGMLWTPAAGSHRLVCALIALAAGAALVGLNPGLACYGLLLAVAATWIWWQRHRWAGSRWAALYRAAGGGATLLALGLPLIAQRHWMESFGMLVDQRMAFVLSWLYPLGAGALLLGVTLRLSRGLSAPMRIAAVAAVLLLGGLGLQAPGLLVAAALWLALFHACERFWAVLVGLGALLYLGDFYYGLHISLLHKSLLLVISGLLLLGLRGYLLRQWEGENEH</sequence>
<dbReference type="RefSeq" id="WP_188635820.1">
    <property type="nucleotide sequence ID" value="NZ_BMNN01000002.1"/>
</dbReference>
<feature type="transmembrane region" description="Helical" evidence="1">
    <location>
        <begin position="297"/>
        <end position="315"/>
    </location>
</feature>